<feature type="region of interest" description="Disordered" evidence="1">
    <location>
        <begin position="1"/>
        <end position="57"/>
    </location>
</feature>
<organism evidence="2 3">
    <name type="scientific">Marchantia polymorpha subsp. ruderalis</name>
    <dbReference type="NCBI Taxonomy" id="1480154"/>
    <lineage>
        <taxon>Eukaryota</taxon>
        <taxon>Viridiplantae</taxon>
        <taxon>Streptophyta</taxon>
        <taxon>Embryophyta</taxon>
        <taxon>Marchantiophyta</taxon>
        <taxon>Marchantiopsida</taxon>
        <taxon>Marchantiidae</taxon>
        <taxon>Marchantiales</taxon>
        <taxon>Marchantiaceae</taxon>
        <taxon>Marchantia</taxon>
    </lineage>
</organism>
<protein>
    <submittedName>
        <fullName evidence="2">Uncharacterized protein</fullName>
    </submittedName>
</protein>
<sequence>MKRDGLIQGTVGTAGRRGRPQTGDRKESWGRRTWRRTRQPMTRSRGPHAFEPSGAWGTEERPFSWWERVPTGNCARVRLRGGEADDVWLARSQLEISGAKTGANPWWASGLGFGLRCSRCLEVRSYGGRWHRPWKAVVPKNEEADADDEDKDVENLRVNTEFAGPMATRQTMKTRGSKRGPRKRADCSDALCNECAAGLDGRGFLID</sequence>
<feature type="region of interest" description="Disordered" evidence="1">
    <location>
        <begin position="167"/>
        <end position="186"/>
    </location>
</feature>
<dbReference type="Proteomes" id="UP000077202">
    <property type="component" value="Unassembled WGS sequence"/>
</dbReference>
<reference evidence="2" key="1">
    <citation type="submission" date="2016-03" db="EMBL/GenBank/DDBJ databases">
        <title>Mechanisms controlling the formation of the plant cell surface in tip-growing cells are functionally conserved among land plants.</title>
        <authorList>
            <person name="Honkanen S."/>
            <person name="Jones V.A."/>
            <person name="Morieri G."/>
            <person name="Champion C."/>
            <person name="Hetherington A.J."/>
            <person name="Kelly S."/>
            <person name="Saint-Marcoux D."/>
            <person name="Proust H."/>
            <person name="Prescott H."/>
            <person name="Dolan L."/>
        </authorList>
    </citation>
    <scope>NUCLEOTIDE SEQUENCE [LARGE SCALE GENOMIC DNA]</scope>
    <source>
        <tissue evidence="2">Whole gametophyte</tissue>
    </source>
</reference>
<evidence type="ECO:0000313" key="2">
    <source>
        <dbReference type="EMBL" id="OAE20414.1"/>
    </source>
</evidence>
<accession>A0A176VHM9</accession>
<gene>
    <name evidence="2" type="ORF">AXG93_4905s1140</name>
</gene>
<name>A0A176VHM9_MARPO</name>
<comment type="caution">
    <text evidence="2">The sequence shown here is derived from an EMBL/GenBank/DDBJ whole genome shotgun (WGS) entry which is preliminary data.</text>
</comment>
<dbReference type="AlphaFoldDB" id="A0A176VHM9"/>
<dbReference type="EMBL" id="LVLJ01003617">
    <property type="protein sequence ID" value="OAE20414.1"/>
    <property type="molecule type" value="Genomic_DNA"/>
</dbReference>
<proteinExistence type="predicted"/>
<keyword evidence="3" id="KW-1185">Reference proteome</keyword>
<evidence type="ECO:0000313" key="3">
    <source>
        <dbReference type="Proteomes" id="UP000077202"/>
    </source>
</evidence>
<evidence type="ECO:0000256" key="1">
    <source>
        <dbReference type="SAM" id="MobiDB-lite"/>
    </source>
</evidence>